<dbReference type="AlphaFoldDB" id="A0A6A4ANS2"/>
<sequence length="55" mass="6258">MGNDSAEERLKTMLHALRQVDDSDVLVLQDQLGLTTAIVMQTKVQKIMFDHWGET</sequence>
<feature type="non-terminal residue" evidence="1">
    <location>
        <position position="55"/>
    </location>
</feature>
<dbReference type="Proteomes" id="UP000434957">
    <property type="component" value="Unassembled WGS sequence"/>
</dbReference>
<keyword evidence="2" id="KW-1185">Reference proteome</keyword>
<dbReference type="EMBL" id="QXFT01012076">
    <property type="protein sequence ID" value="KAE9259658.1"/>
    <property type="molecule type" value="Genomic_DNA"/>
</dbReference>
<evidence type="ECO:0000313" key="2">
    <source>
        <dbReference type="Proteomes" id="UP000434957"/>
    </source>
</evidence>
<evidence type="ECO:0000313" key="1">
    <source>
        <dbReference type="EMBL" id="KAE9259658.1"/>
    </source>
</evidence>
<accession>A0A6A4ANS2</accession>
<proteinExistence type="predicted"/>
<reference evidence="1 2" key="1">
    <citation type="submission" date="2018-08" db="EMBL/GenBank/DDBJ databases">
        <title>Genomic investigation of the strawberry pathogen Phytophthora fragariae indicates pathogenicity is determined by transcriptional variation in three key races.</title>
        <authorList>
            <person name="Adams T.M."/>
            <person name="Armitage A.D."/>
            <person name="Sobczyk M.K."/>
            <person name="Bates H.J."/>
            <person name="Dunwell J.M."/>
            <person name="Nellist C.F."/>
            <person name="Harrison R.J."/>
        </authorList>
    </citation>
    <scope>NUCLEOTIDE SEQUENCE [LARGE SCALE GENOMIC DNA]</scope>
    <source>
        <strain evidence="1 2">SCRP333</strain>
    </source>
</reference>
<comment type="caution">
    <text evidence="1">The sequence shown here is derived from an EMBL/GenBank/DDBJ whole genome shotgun (WGS) entry which is preliminary data.</text>
</comment>
<gene>
    <name evidence="1" type="ORF">PR003_g34699</name>
</gene>
<organism evidence="1 2">
    <name type="scientific">Phytophthora rubi</name>
    <dbReference type="NCBI Taxonomy" id="129364"/>
    <lineage>
        <taxon>Eukaryota</taxon>
        <taxon>Sar</taxon>
        <taxon>Stramenopiles</taxon>
        <taxon>Oomycota</taxon>
        <taxon>Peronosporomycetes</taxon>
        <taxon>Peronosporales</taxon>
        <taxon>Peronosporaceae</taxon>
        <taxon>Phytophthora</taxon>
    </lineage>
</organism>
<name>A0A6A4ANS2_9STRA</name>
<protein>
    <submittedName>
        <fullName evidence="1">Uncharacterized protein</fullName>
    </submittedName>
</protein>